<evidence type="ECO:0000313" key="1">
    <source>
        <dbReference type="EMBL" id="EGE3747906.1"/>
    </source>
</evidence>
<dbReference type="EMBL" id="AAVUMO010000201">
    <property type="protein sequence ID" value="EGE3747906.1"/>
    <property type="molecule type" value="Genomic_DNA"/>
</dbReference>
<proteinExistence type="predicted"/>
<protein>
    <submittedName>
        <fullName evidence="1">Uncharacterized protein</fullName>
    </submittedName>
</protein>
<accession>A0A8H9AHE2</accession>
<name>A0A8H9AHE2_SHIBO</name>
<organism evidence="1">
    <name type="scientific">Shigella boydii</name>
    <dbReference type="NCBI Taxonomy" id="621"/>
    <lineage>
        <taxon>Bacteria</taxon>
        <taxon>Pseudomonadati</taxon>
        <taxon>Pseudomonadota</taxon>
        <taxon>Gammaproteobacteria</taxon>
        <taxon>Enterobacterales</taxon>
        <taxon>Enterobacteriaceae</taxon>
        <taxon>Shigella</taxon>
    </lineage>
</organism>
<comment type="caution">
    <text evidence="1">The sequence shown here is derived from an EMBL/GenBank/DDBJ whole genome shotgun (WGS) entry which is preliminary data.</text>
</comment>
<reference evidence="1" key="1">
    <citation type="submission" date="2018-05" db="EMBL/GenBank/DDBJ databases">
        <authorList>
            <person name="Ashton P.M."/>
            <person name="Dallman T."/>
            <person name="Nair S."/>
            <person name="De Pinna E."/>
            <person name="Peters T."/>
            <person name="Grant K."/>
        </authorList>
    </citation>
    <scope>NUCLEOTIDE SEQUENCE</scope>
    <source>
        <strain evidence="1">287711</strain>
    </source>
</reference>
<sequence length="88" mass="9723">MTTDYTNLPKQTFADLIALRQAVVALINLLPEKEKELVKALLNRTAADFSSYPLTDDLADLPELIAASAIKLTEEIYPPQKSSQNSCE</sequence>
<dbReference type="Proteomes" id="UP000864586">
    <property type="component" value="Unassembled WGS sequence"/>
</dbReference>
<gene>
    <name evidence="1" type="ORF">DLV22_25600</name>
</gene>
<dbReference type="AlphaFoldDB" id="A0A8H9AHE2"/>